<dbReference type="InterPro" id="IPR025449">
    <property type="entry name" value="JetB"/>
</dbReference>
<accession>A0AA87NR44</accession>
<dbReference type="AlphaFoldDB" id="A0AA87NR44"/>
<evidence type="ECO:0000313" key="2">
    <source>
        <dbReference type="Proteomes" id="UP000014634"/>
    </source>
</evidence>
<comment type="caution">
    <text evidence="1">The sequence shown here is derived from an EMBL/GenBank/DDBJ whole genome shotgun (WGS) entry which is preliminary data.</text>
</comment>
<dbReference type="RefSeq" id="WP_016522956.1">
    <property type="nucleotide sequence ID" value="NZ_KE332517.1"/>
</dbReference>
<organism evidence="1 2">
    <name type="scientific">Treponema medium ATCC 700293</name>
    <dbReference type="NCBI Taxonomy" id="1125700"/>
    <lineage>
        <taxon>Bacteria</taxon>
        <taxon>Pseudomonadati</taxon>
        <taxon>Spirochaetota</taxon>
        <taxon>Spirochaetia</taxon>
        <taxon>Spirochaetales</taxon>
        <taxon>Treponemataceae</taxon>
        <taxon>Treponema</taxon>
    </lineage>
</organism>
<dbReference type="EMBL" id="ATFE01000006">
    <property type="protein sequence ID" value="EPF29212.1"/>
    <property type="molecule type" value="Genomic_DNA"/>
</dbReference>
<evidence type="ECO:0008006" key="3">
    <source>
        <dbReference type="Google" id="ProtNLM"/>
    </source>
</evidence>
<dbReference type="Pfam" id="PF13835">
    <property type="entry name" value="DUF4194"/>
    <property type="match status" value="1"/>
</dbReference>
<protein>
    <recommendedName>
        <fullName evidence="3">DUF4194 domain-containing protein</fullName>
    </recommendedName>
</protein>
<name>A0AA87NR44_TREMD</name>
<dbReference type="Proteomes" id="UP000014634">
    <property type="component" value="Unassembled WGS sequence"/>
</dbReference>
<reference evidence="1 2" key="1">
    <citation type="submission" date="2013-04" db="EMBL/GenBank/DDBJ databases">
        <title>The Genome Sequence of Treponema medium ATCC 700293.</title>
        <authorList>
            <consortium name="The Broad Institute Genomics Platform"/>
            <person name="Earl A."/>
            <person name="Ward D."/>
            <person name="Feldgarden M."/>
            <person name="Gevers D."/>
            <person name="Leonetti C."/>
            <person name="Blanton J.M."/>
            <person name="Dewhirst F.E."/>
            <person name="Izard J."/>
            <person name="Walker B."/>
            <person name="Young S."/>
            <person name="Zeng Q."/>
            <person name="Gargeya S."/>
            <person name="Fitzgerald M."/>
            <person name="Haas B."/>
            <person name="Abouelleil A."/>
            <person name="Allen A.W."/>
            <person name="Alvarado L."/>
            <person name="Arachchi H.M."/>
            <person name="Berlin A.M."/>
            <person name="Chapman S.B."/>
            <person name="Gainer-Dewar J."/>
            <person name="Goldberg J."/>
            <person name="Griggs A."/>
            <person name="Gujja S."/>
            <person name="Hansen M."/>
            <person name="Howarth C."/>
            <person name="Imamovic A."/>
            <person name="Ireland A."/>
            <person name="Larimer J."/>
            <person name="McCowan C."/>
            <person name="Murphy C."/>
            <person name="Pearson M."/>
            <person name="Poon T.W."/>
            <person name="Priest M."/>
            <person name="Roberts A."/>
            <person name="Saif S."/>
            <person name="Shea T."/>
            <person name="Sisk P."/>
            <person name="Sykes S."/>
            <person name="Wortman J."/>
            <person name="Nusbaum C."/>
            <person name="Birren B."/>
        </authorList>
    </citation>
    <scope>NUCLEOTIDE SEQUENCE [LARGE SCALE GENOMIC DNA]</scope>
    <source>
        <strain evidence="1 2">ATCC 700293</strain>
    </source>
</reference>
<evidence type="ECO:0000313" key="1">
    <source>
        <dbReference type="EMBL" id="EPF29212.1"/>
    </source>
</evidence>
<gene>
    <name evidence="1" type="ORF">HMPREF9195_00997</name>
</gene>
<sequence>MMTAQWATVCIKLLQGAIYENEEPEAWKLLQQYQREIAAYFEQIGISLFIEPADGYAFLEQKESEEGDSKSVKLIRHYPLSFELSLLCVLLREALDQFDVSQNTSSILVLKASEIRGMLSIYFKEKTDQTKLYKELNRYLNQAVDIGFLKNLSEKDLSKTGDADIDPAYEVRRIIRAKVSVDFLAEFKERLQKL</sequence>
<proteinExistence type="predicted"/>